<proteinExistence type="predicted"/>
<dbReference type="EMBL" id="JANBUN010003546">
    <property type="protein sequence ID" value="KAJ2790313.1"/>
    <property type="molecule type" value="Genomic_DNA"/>
</dbReference>
<feature type="non-terminal residue" evidence="1">
    <location>
        <position position="1"/>
    </location>
</feature>
<evidence type="ECO:0000313" key="2">
    <source>
        <dbReference type="Proteomes" id="UP001140087"/>
    </source>
</evidence>
<reference evidence="1" key="1">
    <citation type="submission" date="2022-07" db="EMBL/GenBank/DDBJ databases">
        <title>Phylogenomic reconstructions and comparative analyses of Kickxellomycotina fungi.</title>
        <authorList>
            <person name="Reynolds N.K."/>
            <person name="Stajich J.E."/>
            <person name="Barry K."/>
            <person name="Grigoriev I.V."/>
            <person name="Crous P."/>
            <person name="Smith M.E."/>
        </authorList>
    </citation>
    <scope>NUCLEOTIDE SEQUENCE</scope>
    <source>
        <strain evidence="1">BCRC 34780</strain>
    </source>
</reference>
<comment type="caution">
    <text evidence="1">The sequence shown here is derived from an EMBL/GenBank/DDBJ whole genome shotgun (WGS) entry which is preliminary data.</text>
</comment>
<evidence type="ECO:0000313" key="1">
    <source>
        <dbReference type="EMBL" id="KAJ2790313.1"/>
    </source>
</evidence>
<dbReference type="Proteomes" id="UP001140087">
    <property type="component" value="Unassembled WGS sequence"/>
</dbReference>
<feature type="non-terminal residue" evidence="1">
    <location>
        <position position="52"/>
    </location>
</feature>
<protein>
    <submittedName>
        <fullName evidence="1">Uncharacterized protein</fullName>
    </submittedName>
</protein>
<keyword evidence="2" id="KW-1185">Reference proteome</keyword>
<name>A0ACC1KIE3_9FUNG</name>
<organism evidence="1 2">
    <name type="scientific">Coemansia helicoidea</name>
    <dbReference type="NCBI Taxonomy" id="1286919"/>
    <lineage>
        <taxon>Eukaryota</taxon>
        <taxon>Fungi</taxon>
        <taxon>Fungi incertae sedis</taxon>
        <taxon>Zoopagomycota</taxon>
        <taxon>Kickxellomycotina</taxon>
        <taxon>Kickxellomycetes</taxon>
        <taxon>Kickxellales</taxon>
        <taxon>Kickxellaceae</taxon>
        <taxon>Coemansia</taxon>
    </lineage>
</organism>
<sequence>CCLTCRAGRTASSCAACWPWTSAPAAAAAAPRTCWATSTRSSCARRTSAASC</sequence>
<accession>A0ACC1KIE3</accession>
<gene>
    <name evidence="1" type="ORF">H4R21_006539</name>
</gene>